<protein>
    <submittedName>
        <fullName evidence="3">Uncharacterized protein</fullName>
    </submittedName>
</protein>
<evidence type="ECO:0000313" key="3">
    <source>
        <dbReference type="EMBL" id="KTG29509.1"/>
    </source>
</evidence>
<dbReference type="RefSeq" id="WP_157533000.1">
    <property type="nucleotide sequence ID" value="NZ_LOPV01000097.1"/>
</dbReference>
<feature type="compositionally biased region" description="Basic and acidic residues" evidence="1">
    <location>
        <begin position="396"/>
        <end position="407"/>
    </location>
</feature>
<evidence type="ECO:0000256" key="1">
    <source>
        <dbReference type="SAM" id="MobiDB-lite"/>
    </source>
</evidence>
<proteinExistence type="predicted"/>
<name>A0A0W1SSP5_9EURY</name>
<feature type="transmembrane region" description="Helical" evidence="2">
    <location>
        <begin position="841"/>
        <end position="865"/>
    </location>
</feature>
<feature type="region of interest" description="Disordered" evidence="1">
    <location>
        <begin position="396"/>
        <end position="418"/>
    </location>
</feature>
<reference evidence="3 4" key="1">
    <citation type="submission" date="2015-12" db="EMBL/GenBank/DDBJ databases">
        <title>Haloferax profundi sp. nov. isolated from the Discovery deep brine-seawater interface in the Red Sea.</title>
        <authorList>
            <person name="Zhang G."/>
            <person name="Stingl U."/>
            <person name="Rashid M."/>
        </authorList>
    </citation>
    <scope>NUCLEOTIDE SEQUENCE [LARGE SCALE GENOMIC DNA]</scope>
    <source>
        <strain evidence="3 4">SB29</strain>
    </source>
</reference>
<keyword evidence="2" id="KW-0812">Transmembrane</keyword>
<gene>
    <name evidence="3" type="ORF">AUR66_10160</name>
</gene>
<sequence length="875" mass="95382">MEDLDSASLCPASYPSGQGSWSLIASRSGAADTPLPNGLRINTCHYSERGQEPIAGGEGYITFSVRWVDAEDVSGSIDICEVPDSDPYVRSADRAVRVSWSGWYNQTYDPDVVGDADDWFEKLAQGQIGPDDAAARAFAQQLLETVEPHAAPCTGVPASGASVEPIDTTNRTETGREMAFGGYVFAYDEQNQYRDLEEVQVILHVTEGDAVRSYVTHTDDTGIYAIRVPNVSPQASYQLEVRFEDRDETFELYRRGEPTLLPVGYTIAPQSVEDFDINGLVMTHVIFQADMADSEPVHLRADGSTSRLAATDGAQAYQTALVYVDAQTALDYGRNRLNVDFDESLPIWLEDVPGDSSFTPDPANEQLVIRAPPPTERRQTVYHEVGHYVNYRSEMGKKDNIGHRPPTESHQGVRNPDSTDSFAEGWAGFYTVLVEGHASNPTGSVYYTIGRPSNLQDNTHSRWLRNPDEKVPDEELIVASLLWDVMDDDTARPSPFARQEQGDDVSWGLSRLWEAMHDQEDLTTVRDLYVVLKAEAGEPLPGPNDPPTDLDQLFILHGFYSDNNGEPGWQQGEPIGFADGYKSTVDPTAAWDSDTPPPGIRESPPPFAGPWLDVTVVDEAGRTIPYDRLQMTVVSEDATSQYELTADADTGYYPLAFPPDAKAVTVQARLPGYGTGTYELTQQEYTAVGEERGPETVVPVTLRLPERQVSPLPWVQAERTSNGTVSLTWPQPDAGSTVVVVRQAVRPPQAPNDGVVLYEGAGTNVIDDVPAPALGTYYAVFVVSPDGGVSQPTVASSQAPPLSRDQVVATLIDEQQPQQPESTSSGTGSPTASDETEIFDALWLGLVGVAVVVLVGGAFAVGFLIRGRRRAADRK</sequence>
<feature type="region of interest" description="Disordered" evidence="1">
    <location>
        <begin position="814"/>
        <end position="833"/>
    </location>
</feature>
<feature type="compositionally biased region" description="Low complexity" evidence="1">
    <location>
        <begin position="814"/>
        <end position="829"/>
    </location>
</feature>
<comment type="caution">
    <text evidence="3">The sequence shown here is derived from an EMBL/GenBank/DDBJ whole genome shotgun (WGS) entry which is preliminary data.</text>
</comment>
<dbReference type="AlphaFoldDB" id="A0A0W1SSP5"/>
<dbReference type="OrthoDB" id="378472at2157"/>
<keyword evidence="4" id="KW-1185">Reference proteome</keyword>
<keyword evidence="2" id="KW-0472">Membrane</keyword>
<dbReference type="EMBL" id="LOPV01000097">
    <property type="protein sequence ID" value="KTG29509.1"/>
    <property type="molecule type" value="Genomic_DNA"/>
</dbReference>
<evidence type="ECO:0000313" key="4">
    <source>
        <dbReference type="Proteomes" id="UP000053157"/>
    </source>
</evidence>
<accession>A0A0W1SSP5</accession>
<feature type="compositionally biased region" description="Polar residues" evidence="1">
    <location>
        <begin position="408"/>
        <end position="418"/>
    </location>
</feature>
<organism evidence="3 4">
    <name type="scientific">Haloferax profundi</name>
    <dbReference type="NCBI Taxonomy" id="1544718"/>
    <lineage>
        <taxon>Archaea</taxon>
        <taxon>Methanobacteriati</taxon>
        <taxon>Methanobacteriota</taxon>
        <taxon>Stenosarchaea group</taxon>
        <taxon>Halobacteria</taxon>
        <taxon>Halobacteriales</taxon>
        <taxon>Haloferacaceae</taxon>
        <taxon>Haloferax</taxon>
    </lineage>
</organism>
<dbReference type="Proteomes" id="UP000053157">
    <property type="component" value="Unassembled WGS sequence"/>
</dbReference>
<evidence type="ECO:0000256" key="2">
    <source>
        <dbReference type="SAM" id="Phobius"/>
    </source>
</evidence>
<keyword evidence="2" id="KW-1133">Transmembrane helix</keyword>